<protein>
    <submittedName>
        <fullName evidence="1">Uncharacterized protein</fullName>
    </submittedName>
</protein>
<proteinExistence type="predicted"/>
<organism evidence="1 2">
    <name type="scientific">Rhizopogon vinicolor AM-OR11-026</name>
    <dbReference type="NCBI Taxonomy" id="1314800"/>
    <lineage>
        <taxon>Eukaryota</taxon>
        <taxon>Fungi</taxon>
        <taxon>Dikarya</taxon>
        <taxon>Basidiomycota</taxon>
        <taxon>Agaricomycotina</taxon>
        <taxon>Agaricomycetes</taxon>
        <taxon>Agaricomycetidae</taxon>
        <taxon>Boletales</taxon>
        <taxon>Suillineae</taxon>
        <taxon>Rhizopogonaceae</taxon>
        <taxon>Rhizopogon</taxon>
    </lineage>
</organism>
<dbReference type="PROSITE" id="PS51257">
    <property type="entry name" value="PROKAR_LIPOPROTEIN"/>
    <property type="match status" value="1"/>
</dbReference>
<evidence type="ECO:0000313" key="1">
    <source>
        <dbReference type="EMBL" id="OAX43538.1"/>
    </source>
</evidence>
<gene>
    <name evidence="1" type="ORF">K503DRAFT_765755</name>
</gene>
<keyword evidence="2" id="KW-1185">Reference proteome</keyword>
<name>A0A1B7NF48_9AGAM</name>
<dbReference type="EMBL" id="KV448136">
    <property type="protein sequence ID" value="OAX43538.1"/>
    <property type="molecule type" value="Genomic_DNA"/>
</dbReference>
<accession>A0A1B7NF48</accession>
<sequence length="65" mass="7415">MDGKIFKDTWVAVVAMMGCVKRAGMKDCELGRTQEQDERLTLGVEREVDIRAPLEPKHEVQTIRV</sequence>
<dbReference type="Proteomes" id="UP000092154">
    <property type="component" value="Unassembled WGS sequence"/>
</dbReference>
<evidence type="ECO:0000313" key="2">
    <source>
        <dbReference type="Proteomes" id="UP000092154"/>
    </source>
</evidence>
<reference evidence="1 2" key="1">
    <citation type="submission" date="2016-06" db="EMBL/GenBank/DDBJ databases">
        <title>Comparative genomics of the ectomycorrhizal sister species Rhizopogon vinicolor and Rhizopogon vesiculosus (Basidiomycota: Boletales) reveals a divergence of the mating type B locus.</title>
        <authorList>
            <consortium name="DOE Joint Genome Institute"/>
            <person name="Mujic A.B."/>
            <person name="Kuo A."/>
            <person name="Tritt A."/>
            <person name="Lipzen A."/>
            <person name="Chen C."/>
            <person name="Johnson J."/>
            <person name="Sharma A."/>
            <person name="Barry K."/>
            <person name="Grigoriev I.V."/>
            <person name="Spatafora J.W."/>
        </authorList>
    </citation>
    <scope>NUCLEOTIDE SEQUENCE [LARGE SCALE GENOMIC DNA]</scope>
    <source>
        <strain evidence="1 2">AM-OR11-026</strain>
    </source>
</reference>
<dbReference type="InParanoid" id="A0A1B7NF48"/>
<dbReference type="AlphaFoldDB" id="A0A1B7NF48"/>